<dbReference type="GO" id="GO:0006307">
    <property type="term" value="P:DNA alkylation repair"/>
    <property type="evidence" value="ECO:0007669"/>
    <property type="project" value="TreeGrafter"/>
</dbReference>
<evidence type="ECO:0000256" key="2">
    <source>
        <dbReference type="ARBA" id="ARBA00023204"/>
    </source>
</evidence>
<keyword evidence="2" id="KW-0234">DNA repair</keyword>
<evidence type="ECO:0000256" key="1">
    <source>
        <dbReference type="ARBA" id="ARBA00022763"/>
    </source>
</evidence>
<name>A0AAU7AT70_9ACTN</name>
<proteinExistence type="predicted"/>
<dbReference type="GO" id="GO:0008725">
    <property type="term" value="F:DNA-3-methyladenine glycosylase activity"/>
    <property type="evidence" value="ECO:0007669"/>
    <property type="project" value="TreeGrafter"/>
</dbReference>
<accession>A0AAU7AT70</accession>
<dbReference type="PANTHER" id="PTHR43003:SF13">
    <property type="entry name" value="DNA-3-METHYLADENINE GLYCOSYLASE 2"/>
    <property type="match status" value="1"/>
</dbReference>
<dbReference type="InterPro" id="IPR011257">
    <property type="entry name" value="DNA_glycosylase"/>
</dbReference>
<dbReference type="GO" id="GO:0032993">
    <property type="term" value="C:protein-DNA complex"/>
    <property type="evidence" value="ECO:0007669"/>
    <property type="project" value="TreeGrafter"/>
</dbReference>
<dbReference type="EMBL" id="CP114014">
    <property type="protein sequence ID" value="XAY04687.1"/>
    <property type="molecule type" value="Genomic_DNA"/>
</dbReference>
<dbReference type="KEGG" id="parq:DSM112329_01522"/>
<dbReference type="GO" id="GO:0005737">
    <property type="term" value="C:cytoplasm"/>
    <property type="evidence" value="ECO:0007669"/>
    <property type="project" value="TreeGrafter"/>
</dbReference>
<organism evidence="3">
    <name type="scientific">Paraconexibacter sp. AEG42_29</name>
    <dbReference type="NCBI Taxonomy" id="2997339"/>
    <lineage>
        <taxon>Bacteria</taxon>
        <taxon>Bacillati</taxon>
        <taxon>Actinomycetota</taxon>
        <taxon>Thermoleophilia</taxon>
        <taxon>Solirubrobacterales</taxon>
        <taxon>Paraconexibacteraceae</taxon>
        <taxon>Paraconexibacter</taxon>
    </lineage>
</organism>
<dbReference type="InterPro" id="IPR051912">
    <property type="entry name" value="Alkylbase_DNA_Glycosylase/TA"/>
</dbReference>
<evidence type="ECO:0008006" key="4">
    <source>
        <dbReference type="Google" id="ProtNLM"/>
    </source>
</evidence>
<dbReference type="AlphaFoldDB" id="A0AAU7AT70"/>
<dbReference type="GO" id="GO:0032131">
    <property type="term" value="F:alkylated DNA binding"/>
    <property type="evidence" value="ECO:0007669"/>
    <property type="project" value="TreeGrafter"/>
</dbReference>
<sequence length="290" mass="31639">MRLPRAGRDGVVRRRGDVLERALHVDGHPVVLRVAQPAPNRIVIGARAHDRAAARTAIDRWRAALGVDADIRPFLERFRDDPLIGASVRARPFLRPGCRAEPWEALAWAVTEQLIEFDRAVLIQRAILRRHGVRVPSWDGTGRLVDVPAPATFAGLAPAWLQSCDLSGGRSLSLIRAAREVASGRVDLRDPDHERGWRRLRAIPGIGSWTLDILGLMGQARYDRLPAGDLSFVVLVGRLQAGGDRFATRATEDEVRAWFAPYEEWAGLAGAHALGAAGVDAGAIVRAGIT</sequence>
<protein>
    <recommendedName>
        <fullName evidence="4">DNA-3-methyladenine glycosylase 2 family protein</fullName>
    </recommendedName>
</protein>
<evidence type="ECO:0000313" key="3">
    <source>
        <dbReference type="EMBL" id="XAY04687.1"/>
    </source>
</evidence>
<dbReference type="GO" id="GO:0006285">
    <property type="term" value="P:base-excision repair, AP site formation"/>
    <property type="evidence" value="ECO:0007669"/>
    <property type="project" value="TreeGrafter"/>
</dbReference>
<dbReference type="SUPFAM" id="SSF48150">
    <property type="entry name" value="DNA-glycosylase"/>
    <property type="match status" value="1"/>
</dbReference>
<dbReference type="PANTHER" id="PTHR43003">
    <property type="entry name" value="DNA-3-METHYLADENINE GLYCOSYLASE"/>
    <property type="match status" value="1"/>
</dbReference>
<reference evidence="3" key="1">
    <citation type="submission" date="2022-12" db="EMBL/GenBank/DDBJ databases">
        <title>Paraconexibacter alkalitolerans sp. nov. and Baekduia alba sp. nov., isolated from soil and emended description of the genera Paraconexibacter (Chun et al., 2020) and Baekduia (An et al., 2020).</title>
        <authorList>
            <person name="Vieira S."/>
            <person name="Huber K.J."/>
            <person name="Geppert A."/>
            <person name="Wolf J."/>
            <person name="Neumann-Schaal M."/>
            <person name="Muesken M."/>
            <person name="Overmann J."/>
        </authorList>
    </citation>
    <scope>NUCLEOTIDE SEQUENCE</scope>
    <source>
        <strain evidence="3">AEG42_29</strain>
    </source>
</reference>
<dbReference type="GO" id="GO:0043916">
    <property type="term" value="F:DNA-7-methylguanine glycosylase activity"/>
    <property type="evidence" value="ECO:0007669"/>
    <property type="project" value="TreeGrafter"/>
</dbReference>
<gene>
    <name evidence="3" type="ORF">DSM112329_01522</name>
</gene>
<keyword evidence="1" id="KW-0227">DNA damage</keyword>
<dbReference type="Gene3D" id="1.10.340.30">
    <property type="entry name" value="Hypothetical protein, domain 2"/>
    <property type="match status" value="1"/>
</dbReference>